<evidence type="ECO:0000313" key="2">
    <source>
        <dbReference type="Proteomes" id="UP001234297"/>
    </source>
</evidence>
<dbReference type="EMBL" id="CM056810">
    <property type="protein sequence ID" value="KAJ8646518.1"/>
    <property type="molecule type" value="Genomic_DNA"/>
</dbReference>
<sequence>MEKGLKEKLLEWGREEEESLGKKIWSETKRLCDFHDILHVRRDGYQPSVYRPYQRYRARGLRSRPYRALEIRERHLGTFCNRYFYSEN</sequence>
<comment type="caution">
    <text evidence="1">The sequence shown here is derived from an EMBL/GenBank/DDBJ whole genome shotgun (WGS) entry which is preliminary data.</text>
</comment>
<reference evidence="1 2" key="1">
    <citation type="journal article" date="2022" name="Hortic Res">
        <title>A haplotype resolved chromosomal level avocado genome allows analysis of novel avocado genes.</title>
        <authorList>
            <person name="Nath O."/>
            <person name="Fletcher S.J."/>
            <person name="Hayward A."/>
            <person name="Shaw L.M."/>
            <person name="Masouleh A.K."/>
            <person name="Furtado A."/>
            <person name="Henry R.J."/>
            <person name="Mitter N."/>
        </authorList>
    </citation>
    <scope>NUCLEOTIDE SEQUENCE [LARGE SCALE GENOMIC DNA]</scope>
    <source>
        <strain evidence="2">cv. Hass</strain>
    </source>
</reference>
<proteinExistence type="predicted"/>
<protein>
    <submittedName>
        <fullName evidence="1">Uncharacterized protein</fullName>
    </submittedName>
</protein>
<evidence type="ECO:0000313" key="1">
    <source>
        <dbReference type="EMBL" id="KAJ8646518.1"/>
    </source>
</evidence>
<organism evidence="1 2">
    <name type="scientific">Persea americana</name>
    <name type="common">Avocado</name>
    <dbReference type="NCBI Taxonomy" id="3435"/>
    <lineage>
        <taxon>Eukaryota</taxon>
        <taxon>Viridiplantae</taxon>
        <taxon>Streptophyta</taxon>
        <taxon>Embryophyta</taxon>
        <taxon>Tracheophyta</taxon>
        <taxon>Spermatophyta</taxon>
        <taxon>Magnoliopsida</taxon>
        <taxon>Magnoliidae</taxon>
        <taxon>Laurales</taxon>
        <taxon>Lauraceae</taxon>
        <taxon>Persea</taxon>
    </lineage>
</organism>
<keyword evidence="2" id="KW-1185">Reference proteome</keyword>
<gene>
    <name evidence="1" type="ORF">MRB53_008266</name>
</gene>
<accession>A0ACC2MLX8</accession>
<dbReference type="Proteomes" id="UP001234297">
    <property type="component" value="Chromosome 2"/>
</dbReference>
<name>A0ACC2MLX8_PERAE</name>